<proteinExistence type="predicted"/>
<dbReference type="GO" id="GO:0003677">
    <property type="term" value="F:DNA binding"/>
    <property type="evidence" value="ECO:0007669"/>
    <property type="project" value="InterPro"/>
</dbReference>
<organism evidence="1 2">
    <name type="scientific">Puccinia coronata f. sp. avenae</name>
    <dbReference type="NCBI Taxonomy" id="200324"/>
    <lineage>
        <taxon>Eukaryota</taxon>
        <taxon>Fungi</taxon>
        <taxon>Dikarya</taxon>
        <taxon>Basidiomycota</taxon>
        <taxon>Pucciniomycotina</taxon>
        <taxon>Pucciniomycetes</taxon>
        <taxon>Pucciniales</taxon>
        <taxon>Pucciniaceae</taxon>
        <taxon>Puccinia</taxon>
    </lineage>
</organism>
<accession>A0A2N5SK07</accession>
<dbReference type="Gene3D" id="1.10.443.10">
    <property type="entry name" value="Intergrase catalytic core"/>
    <property type="match status" value="1"/>
</dbReference>
<name>A0A2N5SK07_9BASI</name>
<dbReference type="PANTHER" id="PTHR34605:SF3">
    <property type="entry name" value="P CELL-TYPE AGGLUTINATION PROTEIN MAP4-LIKE-RELATED"/>
    <property type="match status" value="1"/>
</dbReference>
<dbReference type="EMBL" id="PGCI01000848">
    <property type="protein sequence ID" value="PLW13563.1"/>
    <property type="molecule type" value="Genomic_DNA"/>
</dbReference>
<dbReference type="Proteomes" id="UP000235392">
    <property type="component" value="Unassembled WGS sequence"/>
</dbReference>
<dbReference type="InterPro" id="IPR013762">
    <property type="entry name" value="Integrase-like_cat_sf"/>
</dbReference>
<gene>
    <name evidence="1" type="ORF">PCASD_22836</name>
</gene>
<dbReference type="AlphaFoldDB" id="A0A2N5SK07"/>
<protein>
    <submittedName>
        <fullName evidence="1">Uncharacterized protein</fullName>
    </submittedName>
</protein>
<reference evidence="1 2" key="1">
    <citation type="submission" date="2017-11" db="EMBL/GenBank/DDBJ databases">
        <title>De novo assembly and phasing of dikaryotic genomes from two isolates of Puccinia coronata f. sp. avenae, the causal agent of oat crown rust.</title>
        <authorList>
            <person name="Miller M.E."/>
            <person name="Zhang Y."/>
            <person name="Omidvar V."/>
            <person name="Sperschneider J."/>
            <person name="Schwessinger B."/>
            <person name="Raley C."/>
            <person name="Palmer J.M."/>
            <person name="Garnica D."/>
            <person name="Upadhyaya N."/>
            <person name="Rathjen J."/>
            <person name="Taylor J.M."/>
            <person name="Park R.F."/>
            <person name="Dodds P.N."/>
            <person name="Hirsch C.D."/>
            <person name="Kianian S.F."/>
            <person name="Figueroa M."/>
        </authorList>
    </citation>
    <scope>NUCLEOTIDE SEQUENCE [LARGE SCALE GENOMIC DNA]</scope>
    <source>
        <strain evidence="1">12SD80</strain>
    </source>
</reference>
<dbReference type="GO" id="GO:0015074">
    <property type="term" value="P:DNA integration"/>
    <property type="evidence" value="ECO:0007669"/>
    <property type="project" value="InterPro"/>
</dbReference>
<evidence type="ECO:0000313" key="1">
    <source>
        <dbReference type="EMBL" id="PLW13563.1"/>
    </source>
</evidence>
<evidence type="ECO:0000313" key="2">
    <source>
        <dbReference type="Proteomes" id="UP000235392"/>
    </source>
</evidence>
<comment type="caution">
    <text evidence="1">The sequence shown here is derived from an EMBL/GenBank/DDBJ whole genome shotgun (WGS) entry which is preliminary data.</text>
</comment>
<dbReference type="GO" id="GO:0006310">
    <property type="term" value="P:DNA recombination"/>
    <property type="evidence" value="ECO:0007669"/>
    <property type="project" value="InterPro"/>
</dbReference>
<dbReference type="InterPro" id="IPR052925">
    <property type="entry name" value="Phage_Integrase-like_Recomb"/>
</dbReference>
<sequence length="189" mass="21163">MARISLLTSPHPEGSLDNQTSIFYSDVEWMEYHGQTAAVLSIRDAKTSQPGEVQKIVLRPISNLLCPVEAFKRRLQVEGNPDNALFGYPNNEGVKIHLTKDTVTKTLSSAWKEICELGQWKSDCYQIYIRQYTNEELDKGIDLLGQLDRSWAEAAHPSPAQECDELRSDALVTHSQDQGTAQGPNHHDG</sequence>
<dbReference type="PANTHER" id="PTHR34605">
    <property type="entry name" value="PHAGE_INTEGRASE DOMAIN-CONTAINING PROTEIN"/>
    <property type="match status" value="1"/>
</dbReference>